<dbReference type="PANTHER" id="PTHR48071:SF18">
    <property type="entry name" value="DELETED IN MALIGNANT BRAIN TUMORS 1 PROTEIN-RELATED"/>
    <property type="match status" value="1"/>
</dbReference>
<evidence type="ECO:0000256" key="1">
    <source>
        <dbReference type="ARBA" id="ARBA00022729"/>
    </source>
</evidence>
<evidence type="ECO:0000313" key="12">
    <source>
        <dbReference type="Proteomes" id="UP000472260"/>
    </source>
</evidence>
<dbReference type="PANTHER" id="PTHR48071">
    <property type="entry name" value="SRCR DOMAIN-CONTAINING PROTEIN"/>
    <property type="match status" value="1"/>
</dbReference>
<dbReference type="InterPro" id="IPR001190">
    <property type="entry name" value="SRCR"/>
</dbReference>
<dbReference type="SMART" id="SM00202">
    <property type="entry name" value="SR"/>
    <property type="match status" value="2"/>
</dbReference>
<evidence type="ECO:0000256" key="9">
    <source>
        <dbReference type="PROSITE-ProRule" id="PRU00196"/>
    </source>
</evidence>
<evidence type="ECO:0000256" key="2">
    <source>
        <dbReference type="ARBA" id="ARBA00022737"/>
    </source>
</evidence>
<evidence type="ECO:0000256" key="4">
    <source>
        <dbReference type="ARBA" id="ARBA00023170"/>
    </source>
</evidence>
<keyword evidence="5" id="KW-0325">Glycoprotein</keyword>
<feature type="disulfide bond" evidence="9">
    <location>
        <begin position="212"/>
        <end position="222"/>
    </location>
</feature>
<reference evidence="11" key="1">
    <citation type="submission" date="2025-08" db="UniProtKB">
        <authorList>
            <consortium name="Ensembl"/>
        </authorList>
    </citation>
    <scope>IDENTIFICATION</scope>
</reference>
<feature type="disulfide bond" evidence="9">
    <location>
        <begin position="59"/>
        <end position="120"/>
    </location>
</feature>
<keyword evidence="2" id="KW-0677">Repeat</keyword>
<feature type="disulfide bond" evidence="9">
    <location>
        <begin position="90"/>
        <end position="100"/>
    </location>
</feature>
<dbReference type="PROSITE" id="PS50287">
    <property type="entry name" value="SRCR_2"/>
    <property type="match status" value="2"/>
</dbReference>
<evidence type="ECO:0000256" key="6">
    <source>
        <dbReference type="ARBA" id="ARBA00058074"/>
    </source>
</evidence>
<dbReference type="PROSITE" id="PS00420">
    <property type="entry name" value="SRCR_1"/>
    <property type="match status" value="2"/>
</dbReference>
<name>A0A671SVF0_9TELE</name>
<sequence>KGSLFHLIFSCFTIPTSTDKIRLMNGIDSCSGRVEVLRDGQWGTVCDDGWDLSDAAVVCREMGCGNVIEAKGAAYFGQGSGPIWMDDVNCTGTESSLMNCRTGGWGTHNCQHSHDSGVICNGEPKILICTFVKILIVKYTMIWELINGDNSCSGRVEVLYNETWGTVCDDGWNLSDAAVVCREMGCGDVIEAKGAAYFGQGSGPIWMDDVNCTGTESSLMNCRTGGWGTHNCQHSHDSGVICLLPDIILQYRCIS</sequence>
<feature type="disulfide bond" evidence="9">
    <location>
        <begin position="46"/>
        <end position="110"/>
    </location>
</feature>
<feature type="domain" description="SRCR" evidence="10">
    <location>
        <begin position="21"/>
        <end position="121"/>
    </location>
</feature>
<comment type="subunit">
    <text evidence="7">Interacts with LGALS1 and laminin.</text>
</comment>
<dbReference type="GO" id="GO:0016020">
    <property type="term" value="C:membrane"/>
    <property type="evidence" value="ECO:0007669"/>
    <property type="project" value="InterPro"/>
</dbReference>
<evidence type="ECO:0000256" key="5">
    <source>
        <dbReference type="ARBA" id="ARBA00023180"/>
    </source>
</evidence>
<dbReference type="PRINTS" id="PR00258">
    <property type="entry name" value="SPERACTRCPTR"/>
</dbReference>
<keyword evidence="4" id="KW-0675">Receptor</keyword>
<dbReference type="FunFam" id="3.10.250.10:FF:000007">
    <property type="entry name" value="Soluble scavenger receptor cysteine-rich domain-containing protein SSC5D"/>
    <property type="match status" value="1"/>
</dbReference>
<feature type="disulfide bond" evidence="9">
    <location>
        <begin position="181"/>
        <end position="242"/>
    </location>
</feature>
<organism evidence="11 12">
    <name type="scientific">Sinocyclocheilus anshuiensis</name>
    <dbReference type="NCBI Taxonomy" id="1608454"/>
    <lineage>
        <taxon>Eukaryota</taxon>
        <taxon>Metazoa</taxon>
        <taxon>Chordata</taxon>
        <taxon>Craniata</taxon>
        <taxon>Vertebrata</taxon>
        <taxon>Euteleostomi</taxon>
        <taxon>Actinopterygii</taxon>
        <taxon>Neopterygii</taxon>
        <taxon>Teleostei</taxon>
        <taxon>Ostariophysi</taxon>
        <taxon>Cypriniformes</taxon>
        <taxon>Cyprinidae</taxon>
        <taxon>Cyprininae</taxon>
        <taxon>Sinocyclocheilus</taxon>
    </lineage>
</organism>
<evidence type="ECO:0000256" key="8">
    <source>
        <dbReference type="ARBA" id="ARBA00069168"/>
    </source>
</evidence>
<evidence type="ECO:0000259" key="10">
    <source>
        <dbReference type="PROSITE" id="PS50287"/>
    </source>
</evidence>
<dbReference type="Proteomes" id="UP000472260">
    <property type="component" value="Unassembled WGS sequence"/>
</dbReference>
<dbReference type="FunFam" id="3.10.250.10:FF:000006">
    <property type="entry name" value="neurotrypsin isoform X2"/>
    <property type="match status" value="1"/>
</dbReference>
<dbReference type="Gene3D" id="3.10.250.10">
    <property type="entry name" value="SRCR-like domain"/>
    <property type="match status" value="2"/>
</dbReference>
<feature type="disulfide bond" evidence="9">
    <location>
        <begin position="168"/>
        <end position="232"/>
    </location>
</feature>
<dbReference type="InterPro" id="IPR036772">
    <property type="entry name" value="SRCR-like_dom_sf"/>
</dbReference>
<accession>A0A671SVF0</accession>
<evidence type="ECO:0000313" key="11">
    <source>
        <dbReference type="Ensembl" id="ENSSANP00000100570.1"/>
    </source>
</evidence>
<keyword evidence="1" id="KW-0732">Signal</keyword>
<proteinExistence type="predicted"/>
<dbReference type="Ensembl" id="ENSSANT00000106764.1">
    <property type="protein sequence ID" value="ENSSANP00000100570.1"/>
    <property type="gene ID" value="ENSSANG00000049443.1"/>
</dbReference>
<dbReference type="SUPFAM" id="SSF56487">
    <property type="entry name" value="SRCR-like"/>
    <property type="match status" value="2"/>
</dbReference>
<keyword evidence="3 9" id="KW-1015">Disulfide bond</keyword>
<dbReference type="Pfam" id="PF00530">
    <property type="entry name" value="SRCR"/>
    <property type="match status" value="2"/>
</dbReference>
<feature type="domain" description="SRCR" evidence="10">
    <location>
        <begin position="143"/>
        <end position="243"/>
    </location>
</feature>
<evidence type="ECO:0000256" key="7">
    <source>
        <dbReference type="ARBA" id="ARBA00064153"/>
    </source>
</evidence>
<evidence type="ECO:0000256" key="3">
    <source>
        <dbReference type="ARBA" id="ARBA00023157"/>
    </source>
</evidence>
<dbReference type="AlphaFoldDB" id="A0A671SVF0"/>
<reference evidence="11" key="2">
    <citation type="submission" date="2025-09" db="UniProtKB">
        <authorList>
            <consortium name="Ensembl"/>
        </authorList>
    </citation>
    <scope>IDENTIFICATION</scope>
</reference>
<keyword evidence="12" id="KW-1185">Reference proteome</keyword>
<protein>
    <recommendedName>
        <fullName evidence="8">Soluble scavenger receptor cysteine-rich domain-containing protein SSC5D</fullName>
    </recommendedName>
</protein>
<comment type="function">
    <text evidence="6">Binds to extracellular matrix proteins. Binds to pathogen-associated molecular patterns (PAMPs) present on the cell walls of Gram-positive and Gram-negative bacteria and fungi, behaving as a pattern recognition receptor (PRR). Induces bacterial and fungal aggregation and subsequent inhibition of PAMP-induced cytokine release. Does not possess intrinsic bactericidal activity. May play a role in the innate defense and homeostasis of certain epithelial surfaces.</text>
</comment>